<evidence type="ECO:0000313" key="3">
    <source>
        <dbReference type="Proteomes" id="UP000294930"/>
    </source>
</evidence>
<feature type="chain" id="PRO_5045935278" evidence="1">
    <location>
        <begin position="24"/>
        <end position="279"/>
    </location>
</feature>
<dbReference type="PROSITE" id="PS51257">
    <property type="entry name" value="PROKAR_LIPOPROTEIN"/>
    <property type="match status" value="1"/>
</dbReference>
<name>A0ABY2G7A8_9FLAO</name>
<accession>A0ABY2G7A8</accession>
<keyword evidence="3" id="KW-1185">Reference proteome</keyword>
<feature type="signal peptide" evidence="1">
    <location>
        <begin position="1"/>
        <end position="23"/>
    </location>
</feature>
<keyword evidence="1" id="KW-0732">Signal</keyword>
<dbReference type="InterPro" id="IPR025737">
    <property type="entry name" value="FApF"/>
</dbReference>
<comment type="caution">
    <text evidence="2">The sequence shown here is derived from an EMBL/GenBank/DDBJ whole genome shotgun (WGS) entry which is preliminary data.</text>
</comment>
<dbReference type="Proteomes" id="UP000294930">
    <property type="component" value="Unassembled WGS sequence"/>
</dbReference>
<reference evidence="2 3" key="1">
    <citation type="submission" date="2019-03" db="EMBL/GenBank/DDBJ databases">
        <title>Genomic Encyclopedia of Type Strains, Phase III (KMG-III): the genomes of soil and plant-associated and newly described type strains.</title>
        <authorList>
            <person name="Whitman W."/>
        </authorList>
    </citation>
    <scope>NUCLEOTIDE SEQUENCE [LARGE SCALE GENOMIC DNA]</scope>
    <source>
        <strain evidence="2 3">CGMCC 1.10957</strain>
    </source>
</reference>
<protein>
    <submittedName>
        <fullName evidence="2">Outer membrane putative beta-barrel porin/alpha-amylase</fullName>
    </submittedName>
</protein>
<organism evidence="2 3">
    <name type="scientific">Meridianimaribacter flavus</name>
    <dbReference type="NCBI Taxonomy" id="571115"/>
    <lineage>
        <taxon>Bacteria</taxon>
        <taxon>Pseudomonadati</taxon>
        <taxon>Bacteroidota</taxon>
        <taxon>Flavobacteriia</taxon>
        <taxon>Flavobacteriales</taxon>
        <taxon>Flavobacteriaceae</taxon>
        <taxon>Meridianimaribacter</taxon>
    </lineage>
</organism>
<gene>
    <name evidence="2" type="ORF">A8975_0280</name>
</gene>
<evidence type="ECO:0000313" key="2">
    <source>
        <dbReference type="EMBL" id="TDY13686.1"/>
    </source>
</evidence>
<sequence>MSMKRNTIITALFFGMLSCAVYSQNDSLNIVSALEGKLISFSDEPLVTDRPDATESSSTVGKGVLQFETGGIYESYENNNIKNENYTYNTMLIRYGILDNMELRLGWDFVEGITKVNGNKLDNVTSGLSPLLLGMKVDITEENGLMPEIALIGHVFPVFSASTDYRPEHTGVDFRFSLSHTLSEKSNLGYNIGAEWGNDSPEATCVYTLAYGYSITDRFGIYAEVYGDLPEDHSANHYWDAGMTYLVSNDLQLDAYVGTSITEGQDILLGIGFSYRAKK</sequence>
<dbReference type="Pfam" id="PF13557">
    <property type="entry name" value="Phenol_MetA_deg"/>
    <property type="match status" value="1"/>
</dbReference>
<proteinExistence type="predicted"/>
<dbReference type="EMBL" id="SOQZ01000001">
    <property type="protein sequence ID" value="TDY13686.1"/>
    <property type="molecule type" value="Genomic_DNA"/>
</dbReference>
<evidence type="ECO:0000256" key="1">
    <source>
        <dbReference type="SAM" id="SignalP"/>
    </source>
</evidence>